<keyword evidence="4" id="KW-0067">ATP-binding</keyword>
<dbReference type="GO" id="GO:0005524">
    <property type="term" value="F:ATP binding"/>
    <property type="evidence" value="ECO:0007669"/>
    <property type="project" value="UniProtKB-KW"/>
</dbReference>
<evidence type="ECO:0000256" key="1">
    <source>
        <dbReference type="ARBA" id="ARBA00022527"/>
    </source>
</evidence>
<dbReference type="Gene3D" id="3.30.565.10">
    <property type="entry name" value="Histidine kinase-like ATPase, C-terminal domain"/>
    <property type="match status" value="1"/>
</dbReference>
<keyword evidence="1" id="KW-0418">Kinase</keyword>
<evidence type="ECO:0000313" key="5">
    <source>
        <dbReference type="Proteomes" id="UP000805614"/>
    </source>
</evidence>
<dbReference type="Pfam" id="PF13581">
    <property type="entry name" value="HATPase_c_2"/>
    <property type="match status" value="1"/>
</dbReference>
<feature type="domain" description="Histidine kinase/HSP90-like ATPase" evidence="3">
    <location>
        <begin position="62"/>
        <end position="176"/>
    </location>
</feature>
<keyword evidence="4" id="KW-0547">Nucleotide-binding</keyword>
<gene>
    <name evidence="4" type="ORF">HKK74_13820</name>
</gene>
<reference evidence="4 5" key="1">
    <citation type="submission" date="2020-06" db="EMBL/GenBank/DDBJ databases">
        <title>Actinomadura xiongansis sp. nov., isolated from soil of Baiyangdian.</title>
        <authorList>
            <person name="Zhang X."/>
        </authorList>
    </citation>
    <scope>NUCLEOTIDE SEQUENCE [LARGE SCALE GENOMIC DNA]</scope>
    <source>
        <strain evidence="4 5">HBUM206468</strain>
    </source>
</reference>
<keyword evidence="1" id="KW-0808">Transferase</keyword>
<dbReference type="Proteomes" id="UP000805614">
    <property type="component" value="Unassembled WGS sequence"/>
</dbReference>
<proteinExistence type="predicted"/>
<sequence length="286" mass="30571">MNGYPQEAIGSLDALATSAGGAYADAAVSSRPTEMSEESVPLPSAFSSDTAIRWRQVFPGAEGQLRELRRWLADLLPDCQARCDVVTVAVELAANAVRHSASGRPGRFFAVEVTCDGTVVGVAVADGGGPGQPKILKRPYSDELDGFDEHGRGLQMVQELSVRTGVIGDTRGRVVWAEVPWPAEQPAPTTVFEQIQQETIASAERRLRTRFGAFLAWYGNSTLRWWACPKRPNAAWDGLVSSSSAAGLAELLARARLGPATAEHPSDHHGSPRRSDPTPSSAGQGR</sequence>
<protein>
    <submittedName>
        <fullName evidence="4">ATP-binding protein</fullName>
    </submittedName>
</protein>
<keyword evidence="5" id="KW-1185">Reference proteome</keyword>
<evidence type="ECO:0000256" key="2">
    <source>
        <dbReference type="SAM" id="MobiDB-lite"/>
    </source>
</evidence>
<dbReference type="InterPro" id="IPR050267">
    <property type="entry name" value="Anti-sigma-factor_SerPK"/>
</dbReference>
<comment type="caution">
    <text evidence="4">The sequence shown here is derived from an EMBL/GenBank/DDBJ whole genome shotgun (WGS) entry which is preliminary data.</text>
</comment>
<dbReference type="InterPro" id="IPR003594">
    <property type="entry name" value="HATPase_dom"/>
</dbReference>
<feature type="compositionally biased region" description="Polar residues" evidence="2">
    <location>
        <begin position="277"/>
        <end position="286"/>
    </location>
</feature>
<evidence type="ECO:0000259" key="3">
    <source>
        <dbReference type="Pfam" id="PF13581"/>
    </source>
</evidence>
<organism evidence="4 5">
    <name type="scientific">Actinomadura alba</name>
    <dbReference type="NCBI Taxonomy" id="406431"/>
    <lineage>
        <taxon>Bacteria</taxon>
        <taxon>Bacillati</taxon>
        <taxon>Actinomycetota</taxon>
        <taxon>Actinomycetes</taxon>
        <taxon>Streptosporangiales</taxon>
        <taxon>Thermomonosporaceae</taxon>
        <taxon>Actinomadura</taxon>
    </lineage>
</organism>
<evidence type="ECO:0000313" key="4">
    <source>
        <dbReference type="EMBL" id="MBC6466573.1"/>
    </source>
</evidence>
<dbReference type="EMBL" id="JABVEC010000009">
    <property type="protein sequence ID" value="MBC6466573.1"/>
    <property type="molecule type" value="Genomic_DNA"/>
</dbReference>
<dbReference type="PANTHER" id="PTHR35526:SF3">
    <property type="entry name" value="ANTI-SIGMA-F FACTOR RSBW"/>
    <property type="match status" value="1"/>
</dbReference>
<accession>A0ABR7LQA2</accession>
<dbReference type="SUPFAM" id="SSF55874">
    <property type="entry name" value="ATPase domain of HSP90 chaperone/DNA topoisomerase II/histidine kinase"/>
    <property type="match status" value="1"/>
</dbReference>
<feature type="region of interest" description="Disordered" evidence="2">
    <location>
        <begin position="256"/>
        <end position="286"/>
    </location>
</feature>
<name>A0ABR7LQA2_9ACTN</name>
<feature type="compositionally biased region" description="Basic and acidic residues" evidence="2">
    <location>
        <begin position="264"/>
        <end position="276"/>
    </location>
</feature>
<dbReference type="PANTHER" id="PTHR35526">
    <property type="entry name" value="ANTI-SIGMA-F FACTOR RSBW-RELATED"/>
    <property type="match status" value="1"/>
</dbReference>
<keyword evidence="1" id="KW-0723">Serine/threonine-protein kinase</keyword>
<dbReference type="CDD" id="cd16936">
    <property type="entry name" value="HATPase_RsbW-like"/>
    <property type="match status" value="1"/>
</dbReference>
<dbReference type="RefSeq" id="WP_187243596.1">
    <property type="nucleotide sequence ID" value="NZ_BAAAOK010000013.1"/>
</dbReference>
<dbReference type="InterPro" id="IPR036890">
    <property type="entry name" value="HATPase_C_sf"/>
</dbReference>